<protein>
    <submittedName>
        <fullName evidence="4">Amidophosphoribosyltransferase</fullName>
    </submittedName>
</protein>
<dbReference type="InterPro" id="IPR000836">
    <property type="entry name" value="PRTase_dom"/>
</dbReference>
<dbReference type="RefSeq" id="WP_343876528.1">
    <property type="nucleotide sequence ID" value="NZ_BAAAHY010000006.1"/>
</dbReference>
<feature type="signal peptide" evidence="2">
    <location>
        <begin position="1"/>
        <end position="17"/>
    </location>
</feature>
<dbReference type="Gene3D" id="3.40.50.2020">
    <property type="match status" value="1"/>
</dbReference>
<dbReference type="Proteomes" id="UP001185069">
    <property type="component" value="Unassembled WGS sequence"/>
</dbReference>
<dbReference type="PANTHER" id="PTHR47505:SF1">
    <property type="entry name" value="DNA UTILIZATION PROTEIN YHGH"/>
    <property type="match status" value="1"/>
</dbReference>
<reference evidence="4 5" key="1">
    <citation type="submission" date="2023-07" db="EMBL/GenBank/DDBJ databases">
        <title>Sequencing the genomes of 1000 actinobacteria strains.</title>
        <authorList>
            <person name="Klenk H.-P."/>
        </authorList>
    </citation>
    <scope>NUCLEOTIDE SEQUENCE [LARGE SCALE GENOMIC DNA]</scope>
    <source>
        <strain evidence="4 5">DSM 14555</strain>
    </source>
</reference>
<organism evidence="4 5">
    <name type="scientific">Arthrobacter russicus</name>
    <dbReference type="NCBI Taxonomy" id="172040"/>
    <lineage>
        <taxon>Bacteria</taxon>
        <taxon>Bacillati</taxon>
        <taxon>Actinomycetota</taxon>
        <taxon>Actinomycetes</taxon>
        <taxon>Micrococcales</taxon>
        <taxon>Micrococcaceae</taxon>
        <taxon>Arthrobacter</taxon>
    </lineage>
</organism>
<keyword evidence="2" id="KW-0732">Signal</keyword>
<dbReference type="InterPro" id="IPR051910">
    <property type="entry name" value="ComF/GntX_DNA_util-trans"/>
</dbReference>
<dbReference type="SUPFAM" id="SSF53271">
    <property type="entry name" value="PRTase-like"/>
    <property type="match status" value="1"/>
</dbReference>
<comment type="caution">
    <text evidence="4">The sequence shown here is derived from an EMBL/GenBank/DDBJ whole genome shotgun (WGS) entry which is preliminary data.</text>
</comment>
<feature type="chain" id="PRO_5046039055" evidence="2">
    <location>
        <begin position="18"/>
        <end position="267"/>
    </location>
</feature>
<evidence type="ECO:0000256" key="2">
    <source>
        <dbReference type="SAM" id="SignalP"/>
    </source>
</evidence>
<dbReference type="Pfam" id="PF00156">
    <property type="entry name" value="Pribosyltran"/>
    <property type="match status" value="1"/>
</dbReference>
<dbReference type="PANTHER" id="PTHR47505">
    <property type="entry name" value="DNA UTILIZATION PROTEIN YHGH"/>
    <property type="match status" value="1"/>
</dbReference>
<dbReference type="CDD" id="cd06223">
    <property type="entry name" value="PRTases_typeI"/>
    <property type="match status" value="1"/>
</dbReference>
<proteinExistence type="inferred from homology"/>
<evidence type="ECO:0000259" key="3">
    <source>
        <dbReference type="Pfam" id="PF00156"/>
    </source>
</evidence>
<evidence type="ECO:0000256" key="1">
    <source>
        <dbReference type="ARBA" id="ARBA00008007"/>
    </source>
</evidence>
<keyword evidence="5" id="KW-1185">Reference proteome</keyword>
<sequence length="267" mass="27861">MGQFFGLIFPVCCAVCAATDALLCAACAGRLRRRTALPFPAARFAAALCGANGTVNLPVLAGGRYEQELARVILAFKDHGAVPLAGELSRVLDRTLESAVLADPPGLPVLIGAPAQAPVLVPVPCSPAGFRRRGFDPLAELFRAGRRGVAGSFPVVPALRRVRRGPWGWLRGPQKAMSGAARRAKTAGSLRVPKRLRRVLAGKPCLIVDDVLTTGATVAEAARALAGAGAAVRGAVVLAAVVGPVPRHRLGCDEQATPRKYMRTEGE</sequence>
<accession>A0ABU1J8V1</accession>
<evidence type="ECO:0000313" key="5">
    <source>
        <dbReference type="Proteomes" id="UP001185069"/>
    </source>
</evidence>
<name>A0ABU1J8V1_9MICC</name>
<comment type="similarity">
    <text evidence="1">Belongs to the ComF/GntX family.</text>
</comment>
<dbReference type="EMBL" id="JAVDQF010000001">
    <property type="protein sequence ID" value="MDR6268589.1"/>
    <property type="molecule type" value="Genomic_DNA"/>
</dbReference>
<dbReference type="InterPro" id="IPR029057">
    <property type="entry name" value="PRTase-like"/>
</dbReference>
<feature type="domain" description="Phosphoribosyltransferase" evidence="3">
    <location>
        <begin position="189"/>
        <end position="239"/>
    </location>
</feature>
<gene>
    <name evidence="4" type="ORF">JOE69_000827</name>
</gene>
<evidence type="ECO:0000313" key="4">
    <source>
        <dbReference type="EMBL" id="MDR6268589.1"/>
    </source>
</evidence>